<dbReference type="SUPFAM" id="SSF52279">
    <property type="entry name" value="Beta-D-glucan exohydrolase, C-terminal domain"/>
    <property type="match status" value="1"/>
</dbReference>
<dbReference type="SUPFAM" id="SSF51445">
    <property type="entry name" value="(Trans)glycosidases"/>
    <property type="match status" value="1"/>
</dbReference>
<dbReference type="InterPro" id="IPR036881">
    <property type="entry name" value="Glyco_hydro_3_C_sf"/>
</dbReference>
<evidence type="ECO:0000256" key="2">
    <source>
        <dbReference type="ARBA" id="ARBA00022801"/>
    </source>
</evidence>
<keyword evidence="6" id="KW-1185">Reference proteome</keyword>
<dbReference type="InterPro" id="IPR026891">
    <property type="entry name" value="Fn3-like"/>
</dbReference>
<dbReference type="InParanoid" id="D1YY61"/>
<dbReference type="AlphaFoldDB" id="D1YY61"/>
<dbReference type="Gene3D" id="3.40.50.1700">
    <property type="entry name" value="Glycoside hydrolase family 3 C-terminal domain"/>
    <property type="match status" value="1"/>
</dbReference>
<reference evidence="5 6" key="2">
    <citation type="journal article" date="2008" name="Int. J. Syst. Evol. Microbiol.">
        <title>Methanocella paludicola gen. nov., sp. nov., a methane-producing archaeon, the first isolate of the lineage 'Rice Cluster I', and proposal of the new archaeal order Methanocellales ord. nov.</title>
        <authorList>
            <person name="Sakai S."/>
            <person name="Imachi H."/>
            <person name="Hanada S."/>
            <person name="Ohashi A."/>
            <person name="Harada H."/>
            <person name="Kamagata Y."/>
        </authorList>
    </citation>
    <scope>NUCLEOTIDE SEQUENCE [LARGE SCALE GENOMIC DNA]</scope>
    <source>
        <strain evidence="6">DSM 17711 / JCM 13418 / NBRC 101707 / SANAE</strain>
    </source>
</reference>
<dbReference type="Gene3D" id="3.20.20.300">
    <property type="entry name" value="Glycoside hydrolase, family 3, N-terminal domain"/>
    <property type="match status" value="1"/>
</dbReference>
<sequence>MIMIDVQSILKQLTIEEKAALCIGSGPWTTFNIGRPEVPAITLADGPHGLRRSRDIDASFCQSLPATCFPTASCLASTWDRNLLYTMGKALAEEAIAQDVDLLLGPGVNMKRSPLGGRNFEYFSEDPYLAGEMAIGMANGIQEKGVGATIKHFAANSQEFKRYLLNSEIDERTLREIYLPAFEMAIKKAKPWAVMSAYNKVNGVACAENTELLSILRDEWGFDGLVMSDWAAVHNLVKAIGAGLDLEMHGPQLVDMHALVDAVRSGALDEKVLDRSVSRILSTIHKASKTPKGGSFDIESHHDLAGRIAGEGMVLLKNNGVLPLKDHGRIAVIGLSAIHPYFQGGGASRVNPTKVAIPLDELRRQAPGTRFMYADGYTNDGEFRQDMIDEATGIAQSAEAAILFIALPPLTESEGYDRADIDLPRQQVALIRSVTAVQPNTVIVLNNGAPVAMGEWIGDTAAVLEAWMMGQAGGKAIADILYGHVNPSGKLAETFPLKLSDTPAYLNWPSKANIDTSTVRYGEGLFIGYRYYDATDTPVLFPFGHGLSYTTFSYSNPRTTASRFKDADGTTVTVDVTNTGKVAGKEIVQVYVHDQKSSLIRPPKELKGFVKVELHPGETKTVSIPLDYRSFAYYHPSYKRWVTEDGDFDILIGASSADIRQHITVHLQSGSKLRNHLNHNSTVREWLEDSRARVILEPIILGIIGRMCTMAGSADSKNGAMNMTGDIMDAPLFVVFNYFERSIPMLPEKMMHYLIGKVNE</sequence>
<accession>D1YY61</accession>
<dbReference type="PANTHER" id="PTHR42715:SF10">
    <property type="entry name" value="BETA-GLUCOSIDASE"/>
    <property type="match status" value="1"/>
</dbReference>
<dbReference type="SMART" id="SM01217">
    <property type="entry name" value="Fn3_like"/>
    <property type="match status" value="1"/>
</dbReference>
<dbReference type="InterPro" id="IPR019800">
    <property type="entry name" value="Glyco_hydro_3_AS"/>
</dbReference>
<name>D1YY61_METPS</name>
<evidence type="ECO:0000256" key="1">
    <source>
        <dbReference type="ARBA" id="ARBA00005336"/>
    </source>
</evidence>
<dbReference type="EMBL" id="AP011532">
    <property type="protein sequence ID" value="BAI61383.1"/>
    <property type="molecule type" value="Genomic_DNA"/>
</dbReference>
<keyword evidence="3" id="KW-0119">Carbohydrate metabolism</keyword>
<dbReference type="InterPro" id="IPR036962">
    <property type="entry name" value="Glyco_hydro_3_N_sf"/>
</dbReference>
<dbReference type="Pfam" id="PF01915">
    <property type="entry name" value="Glyco_hydro_3_C"/>
    <property type="match status" value="1"/>
</dbReference>
<dbReference type="GO" id="GO:0004553">
    <property type="term" value="F:hydrolase activity, hydrolyzing O-glycosyl compounds"/>
    <property type="evidence" value="ECO:0007669"/>
    <property type="project" value="InterPro"/>
</dbReference>
<evidence type="ECO:0000313" key="5">
    <source>
        <dbReference type="EMBL" id="BAI61383.1"/>
    </source>
</evidence>
<dbReference type="PRINTS" id="PR00133">
    <property type="entry name" value="GLHYDRLASE3"/>
</dbReference>
<dbReference type="InterPro" id="IPR001764">
    <property type="entry name" value="Glyco_hydro_3_N"/>
</dbReference>
<organism evidence="5 6">
    <name type="scientific">Methanocella paludicola (strain DSM 17711 / JCM 13418 / NBRC 101707 / SANAE)</name>
    <dbReference type="NCBI Taxonomy" id="304371"/>
    <lineage>
        <taxon>Archaea</taxon>
        <taxon>Methanobacteriati</taxon>
        <taxon>Methanobacteriota</taxon>
        <taxon>Stenosarchaea group</taxon>
        <taxon>Methanomicrobia</taxon>
        <taxon>Methanocellales</taxon>
        <taxon>Methanocellaceae</taxon>
        <taxon>Methanocella</taxon>
    </lineage>
</organism>
<dbReference type="InterPro" id="IPR002772">
    <property type="entry name" value="Glyco_hydro_3_C"/>
</dbReference>
<dbReference type="InterPro" id="IPR013783">
    <property type="entry name" value="Ig-like_fold"/>
</dbReference>
<dbReference type="CAZy" id="GH3">
    <property type="family name" value="Glycoside Hydrolase Family 3"/>
</dbReference>
<proteinExistence type="inferred from homology"/>
<dbReference type="Pfam" id="PF00933">
    <property type="entry name" value="Glyco_hydro_3"/>
    <property type="match status" value="1"/>
</dbReference>
<dbReference type="STRING" id="304371.MCP_1311"/>
<reference evidence="5 6" key="1">
    <citation type="journal article" date="2007" name="Appl. Environ. Microbiol.">
        <title>Isolation of key methanogens for global methane emission from rice paddy fields: a novel isolate affiliated with the clone cluster rice cluster I.</title>
        <authorList>
            <person name="Sakai S."/>
            <person name="Imachi H."/>
            <person name="Sekiguchi Y."/>
            <person name="Ohashi A."/>
            <person name="Harada H."/>
            <person name="Kamagata Y."/>
        </authorList>
    </citation>
    <scope>NUCLEOTIDE SEQUENCE [LARGE SCALE GENOMIC DNA]</scope>
    <source>
        <strain evidence="6">DSM 17711 / JCM 13418 / NBRC 101707 / SANAE</strain>
    </source>
</reference>
<keyword evidence="2" id="KW-0378">Hydrolase</keyword>
<dbReference type="Gene3D" id="2.60.40.10">
    <property type="entry name" value="Immunoglobulins"/>
    <property type="match status" value="1"/>
</dbReference>
<dbReference type="InterPro" id="IPR017853">
    <property type="entry name" value="GH"/>
</dbReference>
<evidence type="ECO:0000256" key="3">
    <source>
        <dbReference type="ARBA" id="ARBA00023277"/>
    </source>
</evidence>
<gene>
    <name evidence="5" type="ordered locus">MCP_1311</name>
</gene>
<dbReference type="GO" id="GO:0005975">
    <property type="term" value="P:carbohydrate metabolic process"/>
    <property type="evidence" value="ECO:0007669"/>
    <property type="project" value="InterPro"/>
</dbReference>
<dbReference type="InterPro" id="IPR050288">
    <property type="entry name" value="Cellulose_deg_GH3"/>
</dbReference>
<dbReference type="Pfam" id="PF14310">
    <property type="entry name" value="Fn3-like"/>
    <property type="match status" value="1"/>
</dbReference>
<dbReference type="PATRIC" id="fig|304371.9.peg.1349"/>
<dbReference type="Proteomes" id="UP000001882">
    <property type="component" value="Chromosome"/>
</dbReference>
<dbReference type="KEGG" id="mpd:MCP_1311"/>
<dbReference type="PANTHER" id="PTHR42715">
    <property type="entry name" value="BETA-GLUCOSIDASE"/>
    <property type="match status" value="1"/>
</dbReference>
<evidence type="ECO:0000313" key="6">
    <source>
        <dbReference type="Proteomes" id="UP000001882"/>
    </source>
</evidence>
<dbReference type="eggNOG" id="arCOG04634">
    <property type="taxonomic scope" value="Archaea"/>
</dbReference>
<comment type="similarity">
    <text evidence="1">Belongs to the glycosyl hydrolase 3 family.</text>
</comment>
<evidence type="ECO:0000259" key="4">
    <source>
        <dbReference type="SMART" id="SM01217"/>
    </source>
</evidence>
<dbReference type="FunFam" id="2.60.40.10:FF:000495">
    <property type="entry name" value="Periplasmic beta-glucosidase"/>
    <property type="match status" value="1"/>
</dbReference>
<dbReference type="PROSITE" id="PS00775">
    <property type="entry name" value="GLYCOSYL_HYDROL_F3"/>
    <property type="match status" value="1"/>
</dbReference>
<reference evidence="6" key="3">
    <citation type="journal article" date="2011" name="PLoS ONE">
        <title>Genome sequence of a mesophilic hydrogenotrophic methanogen Methanocella paludicola, the first cultivated representative of the order Methanocellales.</title>
        <authorList>
            <person name="Sakai S."/>
            <person name="Takaki Y."/>
            <person name="Shimamura S."/>
            <person name="Sekine M."/>
            <person name="Tajima T."/>
            <person name="Kosugi H."/>
            <person name="Ichikawa N."/>
            <person name="Tasumi E."/>
            <person name="Hiraki A.T."/>
            <person name="Shimizu A."/>
            <person name="Kato Y."/>
            <person name="Nishiko R."/>
            <person name="Mori K."/>
            <person name="Fujita N."/>
            <person name="Imachi H."/>
            <person name="Takai K."/>
        </authorList>
    </citation>
    <scope>NUCLEOTIDE SEQUENCE [LARGE SCALE GENOMIC DNA]</scope>
    <source>
        <strain evidence="6">DSM 17711 / JCM 13418 / NBRC 101707 / SANAE</strain>
    </source>
</reference>
<feature type="domain" description="Fibronectin type III-like" evidence="4">
    <location>
        <begin position="586"/>
        <end position="656"/>
    </location>
</feature>
<protein>
    <submittedName>
        <fullName evidence="5">Beta-glucosidase</fullName>
    </submittedName>
</protein>